<dbReference type="InterPro" id="IPR001752">
    <property type="entry name" value="Kinesin_motor_dom"/>
</dbReference>
<dbReference type="InterPro" id="IPR027640">
    <property type="entry name" value="Kinesin-like_fam"/>
</dbReference>
<dbReference type="InterPro" id="IPR019821">
    <property type="entry name" value="Kinesin_motor_CS"/>
</dbReference>
<dbReference type="GO" id="GO:0008017">
    <property type="term" value="F:microtubule binding"/>
    <property type="evidence" value="ECO:0007669"/>
    <property type="project" value="InterPro"/>
</dbReference>
<feature type="compositionally biased region" description="Basic and acidic residues" evidence="8">
    <location>
        <begin position="583"/>
        <end position="593"/>
    </location>
</feature>
<feature type="domain" description="Kinesin motor" evidence="9">
    <location>
        <begin position="18"/>
        <end position="512"/>
    </location>
</feature>
<dbReference type="PANTHER" id="PTHR47969">
    <property type="entry name" value="CHROMOSOME-ASSOCIATED KINESIN KIF4A-RELATED"/>
    <property type="match status" value="1"/>
</dbReference>
<evidence type="ECO:0000256" key="8">
    <source>
        <dbReference type="SAM" id="MobiDB-lite"/>
    </source>
</evidence>
<keyword evidence="3 6" id="KW-0547">Nucleotide-binding</keyword>
<feature type="compositionally biased region" description="Basic and acidic residues" evidence="8">
    <location>
        <begin position="801"/>
        <end position="818"/>
    </location>
</feature>
<feature type="coiled-coil region" evidence="7">
    <location>
        <begin position="1378"/>
        <end position="1451"/>
    </location>
</feature>
<feature type="compositionally biased region" description="Low complexity" evidence="8">
    <location>
        <begin position="1825"/>
        <end position="1848"/>
    </location>
</feature>
<feature type="compositionally biased region" description="Low complexity" evidence="8">
    <location>
        <begin position="639"/>
        <end position="664"/>
    </location>
</feature>
<dbReference type="Gene3D" id="1.10.287.2610">
    <property type="match status" value="1"/>
</dbReference>
<feature type="compositionally biased region" description="Low complexity" evidence="8">
    <location>
        <begin position="1795"/>
        <end position="1816"/>
    </location>
</feature>
<feature type="region of interest" description="Disordered" evidence="8">
    <location>
        <begin position="44"/>
        <end position="73"/>
    </location>
</feature>
<dbReference type="SUPFAM" id="SSF57997">
    <property type="entry name" value="Tropomyosin"/>
    <property type="match status" value="1"/>
</dbReference>
<dbReference type="SMART" id="SM00129">
    <property type="entry name" value="KISc"/>
    <property type="match status" value="1"/>
</dbReference>
<name>A0A9P8A9B9_MORAP</name>
<evidence type="ECO:0000256" key="4">
    <source>
        <dbReference type="ARBA" id="ARBA00022840"/>
    </source>
</evidence>
<accession>A0A9P8A9B9</accession>
<evidence type="ECO:0000256" key="5">
    <source>
        <dbReference type="ARBA" id="ARBA00023054"/>
    </source>
</evidence>
<feature type="compositionally biased region" description="Polar residues" evidence="8">
    <location>
        <begin position="1712"/>
        <end position="1735"/>
    </location>
</feature>
<dbReference type="GO" id="GO:0007052">
    <property type="term" value="P:mitotic spindle organization"/>
    <property type="evidence" value="ECO:0007669"/>
    <property type="project" value="TreeGrafter"/>
</dbReference>
<evidence type="ECO:0000256" key="1">
    <source>
        <dbReference type="ARBA" id="ARBA00004496"/>
    </source>
</evidence>
<evidence type="ECO:0000259" key="9">
    <source>
        <dbReference type="PROSITE" id="PS50067"/>
    </source>
</evidence>
<feature type="binding site" evidence="6">
    <location>
        <begin position="124"/>
        <end position="131"/>
    </location>
    <ligand>
        <name>ATP</name>
        <dbReference type="ChEBI" id="CHEBI:30616"/>
    </ligand>
</feature>
<feature type="coiled-coil region" evidence="7">
    <location>
        <begin position="1197"/>
        <end position="1330"/>
    </location>
</feature>
<dbReference type="PRINTS" id="PR00380">
    <property type="entry name" value="KINESINHEAVY"/>
</dbReference>
<dbReference type="GO" id="GO:0003777">
    <property type="term" value="F:microtubule motor activity"/>
    <property type="evidence" value="ECO:0007669"/>
    <property type="project" value="InterPro"/>
</dbReference>
<feature type="region of interest" description="Disordered" evidence="8">
    <location>
        <begin position="801"/>
        <end position="829"/>
    </location>
</feature>
<feature type="coiled-coil region" evidence="7">
    <location>
        <begin position="1903"/>
        <end position="1985"/>
    </location>
</feature>
<dbReference type="GO" id="GO:0007018">
    <property type="term" value="P:microtubule-based movement"/>
    <property type="evidence" value="ECO:0007669"/>
    <property type="project" value="InterPro"/>
</dbReference>
<feature type="region of interest" description="Disordered" evidence="8">
    <location>
        <begin position="131"/>
        <end position="151"/>
    </location>
</feature>
<evidence type="ECO:0000256" key="3">
    <source>
        <dbReference type="ARBA" id="ARBA00022741"/>
    </source>
</evidence>
<gene>
    <name evidence="10" type="ORF">KVV02_001109</name>
</gene>
<comment type="caution">
    <text evidence="10">The sequence shown here is derived from an EMBL/GenBank/DDBJ whole genome shotgun (WGS) entry which is preliminary data.</text>
</comment>
<feature type="region of interest" description="Disordered" evidence="8">
    <location>
        <begin position="1700"/>
        <end position="1852"/>
    </location>
</feature>
<comment type="subcellular location">
    <subcellularLocation>
        <location evidence="1">Cytoplasm</location>
    </subcellularLocation>
</comment>
<dbReference type="GO" id="GO:0005524">
    <property type="term" value="F:ATP binding"/>
    <property type="evidence" value="ECO:0007669"/>
    <property type="project" value="UniProtKB-UniRule"/>
</dbReference>
<keyword evidence="6" id="KW-0505">Motor protein</keyword>
<dbReference type="SUPFAM" id="SSF52540">
    <property type="entry name" value="P-loop containing nucleoside triphosphate hydrolases"/>
    <property type="match status" value="1"/>
</dbReference>
<proteinExistence type="inferred from homology"/>
<evidence type="ECO:0000313" key="10">
    <source>
        <dbReference type="EMBL" id="KAG9326225.1"/>
    </source>
</evidence>
<dbReference type="Proteomes" id="UP000717515">
    <property type="component" value="Unassembled WGS sequence"/>
</dbReference>
<feature type="region of interest" description="Disordered" evidence="8">
    <location>
        <begin position="293"/>
        <end position="362"/>
    </location>
</feature>
<dbReference type="InterPro" id="IPR027417">
    <property type="entry name" value="P-loop_NTPase"/>
</dbReference>
<feature type="compositionally biased region" description="Low complexity" evidence="8">
    <location>
        <begin position="51"/>
        <end position="73"/>
    </location>
</feature>
<feature type="compositionally biased region" description="Basic and acidic residues" evidence="8">
    <location>
        <begin position="608"/>
        <end position="622"/>
    </location>
</feature>
<dbReference type="PANTHER" id="PTHR47969:SF15">
    <property type="entry name" value="CHROMOSOME-ASSOCIATED KINESIN KIF4A-RELATED"/>
    <property type="match status" value="1"/>
</dbReference>
<keyword evidence="4 6" id="KW-0067">ATP-binding</keyword>
<feature type="region of interest" description="Disordered" evidence="8">
    <location>
        <begin position="871"/>
        <end position="898"/>
    </location>
</feature>
<dbReference type="InterPro" id="IPR036961">
    <property type="entry name" value="Kinesin_motor_dom_sf"/>
</dbReference>
<feature type="compositionally biased region" description="Polar residues" evidence="8">
    <location>
        <begin position="1621"/>
        <end position="1640"/>
    </location>
</feature>
<dbReference type="GO" id="GO:0005875">
    <property type="term" value="C:microtubule associated complex"/>
    <property type="evidence" value="ECO:0007669"/>
    <property type="project" value="TreeGrafter"/>
</dbReference>
<dbReference type="Gene3D" id="3.40.850.10">
    <property type="entry name" value="Kinesin motor domain"/>
    <property type="match status" value="1"/>
</dbReference>
<feature type="compositionally biased region" description="Low complexity" evidence="8">
    <location>
        <begin position="304"/>
        <end position="315"/>
    </location>
</feature>
<keyword evidence="5 7" id="KW-0175">Coiled coil</keyword>
<evidence type="ECO:0000256" key="7">
    <source>
        <dbReference type="SAM" id="Coils"/>
    </source>
</evidence>
<feature type="region of interest" description="Disordered" evidence="8">
    <location>
        <begin position="574"/>
        <end position="673"/>
    </location>
</feature>
<dbReference type="PROSITE" id="PS50067">
    <property type="entry name" value="KINESIN_MOTOR_2"/>
    <property type="match status" value="1"/>
</dbReference>
<evidence type="ECO:0000313" key="11">
    <source>
        <dbReference type="Proteomes" id="UP000717515"/>
    </source>
</evidence>
<sequence length="1997" mass="218279">MTGQSQALGAPAPAIETSVQVALRIRPIVTDAKNRHRPRAEVEVLSHIERSPTPSLSSPGSGTTSGQQQHDQPQQVVVVPLQRHFTFDHIFGTGASQDEVYQGSVKRMVDKFMEGYNVTIMAYGQTSSGKTYTMGTAAPSSEDRGSSSEGEGNNTQFVCMQVDVLCACIFVSIIPRAMNQLFQEARKPPPVYPGYKVPPLKTTFRVSFVEIYNEDLIDLLAKGEFRPPVTIREDAKGNIYWTGVQEIVVTSVEEVIHLLWFGSQNRQTHSTEMNEKSSRSHAIFSITLRQEKFVPTHPPPPQPTSSASTAATQPSDIQNSPTLRRGHVHSPSIGGLSQTGNMANGRPGTPTSSASGIPAPFTSGIVAPGSKLKRQSTMMDVVPTTPAATAAVAASDEPEPEGEWIVLNSKFHFVDLAGSERLKRTSAIGDRAKEGISINAGLHALGNVISALGDPSKKASHVPYRDSKLTRLLQDSLGGNALALMIACVSPSDVNLGETLNTLKYANRARNIKNSSSLNQELNMDNPEYLRSVIQKLKLEIRLLKEAKAAKAGTGLVGSTDEVTEKGLYSNRNSMIAAPGGRLSEDSMVDDRTLSPSPSRRLSHHHSRESIATDISHGHLDSVVEEDDRYSDISSSTRTAVGSSTNGTGTTASSTSTSLTTASSRPTVPPIVIPPSQDFIDEYAKIISELESHLAMTQAALNHSEQILEEQQVRIDVIEDENRMLLQKQKEKADGDNGPWLQQQQEQQQQQYHDLKQVLAKVQEQLKDVETRKTESERHVQELEEKLAKERATAEENVNRIKMEKALHVTESTRDKSRSSSPSSPAQMDEAVALKAAELKELSEKVVALEEQCRMHQEQVEAEAEALRQLQAAREATEDSIPSPTATDDGSDADEARREEDLIEKLQAKASLELELESERQRLKDLTAEVELAKMASHVRTDSALEDIAENQIKHLDVSPPISESIRVQELETELNKARESEQLLRAETTTLTEKLEKLQKECVAAQEMEEMLHLAVSDLEGRLQSSQESETKHQEELEQQLARIQDLELRSTNAEREALQLAEQLTSKLAEAKAAAEERLADQLLELLEKMEQERSKVETLQTEVENHLTALATEKTRAAELETDRDAIQTQWDAEKERIHALEKQIEDQTAQVLEKAALIETLEERVSQHEGALEAKLLLEQELDQRVKEHDLALESKIALIQELESKVLQLESSAGDASLDMKSLLAKVQGDLSSALEQLEVSQAKVQDQEQALGEMKEQLSTLELEASAAKDALTSRDAEHAVAIQALEAKVKLAEADRDDAETMFEEAERRHQAVDEEIRTLKSNVAQHLVTIESLQVQLSEAQQTPPTSRPTSISSAAAAVVGPGEDPMPVIQRLEKEKARYRAIVRENEKEIERLSLDLESLASEFSNAATTFEDAEEEMKARIAELESALEQKNGSMVNIKANNLSSTSLASSIASTFSTRNRDSTALHPSSAAAITATAAPLKAQLSSLKAERDQAVESSEKLSLIVAELNEQNHSLQERLLNLEKEQESMKLQHVLERQSQQEELRAIRERAERLDRNANSPSPVGHHHQTRVHEEEEKISGAYDRGLRHHSSTSSDHFASISRGEDSLATPRQSWSTIASTSQPNSQPGSHIRAGRHESTLIQQAKQIKQLEERIAELQAHGGAPMSPQEGPNGHHRIASSASLSGVGSLGLGIQHKSSDQDLSSTRPPMVRQSSNGDKLSSSALRALGAFGPSSNSTPPTPPPTTPLPPPPVGSPPTLKSSAVAHLSNDAAASPSTSPHIRPSRTSRASSASTTAAAAAAASAASRRDKRDSNASNSSEVHNVSNGGHHNGASSNGWASPTNSMMSIGTISAATAQALQGVEVDELRGVVDTLAHQVQALKVEQTMQQGKIHRLEAALADTEERLKHAHEGRASLLKEKEALTKELESVRGELTASRIKSEKDRAGLEGIVERERKEREKAVETRAIMEARMEELMGRKSKFACF</sequence>
<dbReference type="GO" id="GO:0051231">
    <property type="term" value="P:spindle elongation"/>
    <property type="evidence" value="ECO:0007669"/>
    <property type="project" value="TreeGrafter"/>
</dbReference>
<feature type="compositionally biased region" description="Pro residues" evidence="8">
    <location>
        <begin position="1750"/>
        <end position="1766"/>
    </location>
</feature>
<protein>
    <recommendedName>
        <fullName evidence="9">Kinesin motor domain-containing protein</fullName>
    </recommendedName>
</protein>
<evidence type="ECO:0000256" key="6">
    <source>
        <dbReference type="PROSITE-ProRule" id="PRU00283"/>
    </source>
</evidence>
<organism evidence="10 11">
    <name type="scientific">Mortierella alpina</name>
    <name type="common">Oleaginous fungus</name>
    <name type="synonym">Mortierella renispora</name>
    <dbReference type="NCBI Taxonomy" id="64518"/>
    <lineage>
        <taxon>Eukaryota</taxon>
        <taxon>Fungi</taxon>
        <taxon>Fungi incertae sedis</taxon>
        <taxon>Mucoromycota</taxon>
        <taxon>Mortierellomycotina</taxon>
        <taxon>Mortierellomycetes</taxon>
        <taxon>Mortierellales</taxon>
        <taxon>Mortierellaceae</taxon>
        <taxon>Mortierella</taxon>
    </lineage>
</organism>
<feature type="coiled-coil region" evidence="7">
    <location>
        <begin position="968"/>
        <end position="1168"/>
    </location>
</feature>
<keyword evidence="2" id="KW-0963">Cytoplasm</keyword>
<evidence type="ECO:0000256" key="2">
    <source>
        <dbReference type="ARBA" id="ARBA00022490"/>
    </source>
</evidence>
<reference evidence="10" key="1">
    <citation type="submission" date="2021-07" db="EMBL/GenBank/DDBJ databases">
        <title>Draft genome of Mortierella alpina, strain LL118, isolated from an aspen leaf litter sample.</title>
        <authorList>
            <person name="Yang S."/>
            <person name="Vinatzer B.A."/>
        </authorList>
    </citation>
    <scope>NUCLEOTIDE SEQUENCE</scope>
    <source>
        <strain evidence="10">LL118</strain>
    </source>
</reference>
<comment type="similarity">
    <text evidence="6">Belongs to the TRAFAC class myosin-kinesin ATPase superfamily. Kinesin family.</text>
</comment>
<feature type="region of interest" description="Disordered" evidence="8">
    <location>
        <begin position="1564"/>
        <end position="1647"/>
    </location>
</feature>
<dbReference type="PROSITE" id="PS00411">
    <property type="entry name" value="KINESIN_MOTOR_1"/>
    <property type="match status" value="1"/>
</dbReference>
<dbReference type="Pfam" id="PF00225">
    <property type="entry name" value="Kinesin"/>
    <property type="match status" value="2"/>
</dbReference>
<dbReference type="GO" id="GO:0005737">
    <property type="term" value="C:cytoplasm"/>
    <property type="evidence" value="ECO:0007669"/>
    <property type="project" value="UniProtKB-SubCell"/>
</dbReference>
<dbReference type="EMBL" id="JAIFTL010000024">
    <property type="protein sequence ID" value="KAG9326225.1"/>
    <property type="molecule type" value="Genomic_DNA"/>
</dbReference>